<accession>A0A0A8ZMB0</accession>
<protein>
    <submittedName>
        <fullName evidence="1">Uncharacterized protein</fullName>
    </submittedName>
</protein>
<proteinExistence type="predicted"/>
<reference evidence="1" key="2">
    <citation type="journal article" date="2015" name="Data Brief">
        <title>Shoot transcriptome of the giant reed, Arundo donax.</title>
        <authorList>
            <person name="Barrero R.A."/>
            <person name="Guerrero F.D."/>
            <person name="Moolhuijzen P."/>
            <person name="Goolsby J.A."/>
            <person name="Tidwell J."/>
            <person name="Bellgard S.E."/>
            <person name="Bellgard M.I."/>
        </authorList>
    </citation>
    <scope>NUCLEOTIDE SEQUENCE</scope>
    <source>
        <tissue evidence="1">Shoot tissue taken approximately 20 cm above the soil surface</tissue>
    </source>
</reference>
<evidence type="ECO:0000313" key="1">
    <source>
        <dbReference type="EMBL" id="JAD38828.1"/>
    </source>
</evidence>
<organism evidence="1">
    <name type="scientific">Arundo donax</name>
    <name type="common">Giant reed</name>
    <name type="synonym">Donax arundinaceus</name>
    <dbReference type="NCBI Taxonomy" id="35708"/>
    <lineage>
        <taxon>Eukaryota</taxon>
        <taxon>Viridiplantae</taxon>
        <taxon>Streptophyta</taxon>
        <taxon>Embryophyta</taxon>
        <taxon>Tracheophyta</taxon>
        <taxon>Spermatophyta</taxon>
        <taxon>Magnoliopsida</taxon>
        <taxon>Liliopsida</taxon>
        <taxon>Poales</taxon>
        <taxon>Poaceae</taxon>
        <taxon>PACMAD clade</taxon>
        <taxon>Arundinoideae</taxon>
        <taxon>Arundineae</taxon>
        <taxon>Arundo</taxon>
    </lineage>
</organism>
<name>A0A0A8ZMB0_ARUDO</name>
<reference evidence="1" key="1">
    <citation type="submission" date="2014-09" db="EMBL/GenBank/DDBJ databases">
        <authorList>
            <person name="Magalhaes I.L.F."/>
            <person name="Oliveira U."/>
            <person name="Santos F.R."/>
            <person name="Vidigal T.H.D.A."/>
            <person name="Brescovit A.D."/>
            <person name="Santos A.J."/>
        </authorList>
    </citation>
    <scope>NUCLEOTIDE SEQUENCE</scope>
    <source>
        <tissue evidence="1">Shoot tissue taken approximately 20 cm above the soil surface</tissue>
    </source>
</reference>
<sequence length="12" mass="1376">MKRGHCEASTQK</sequence>
<dbReference type="EMBL" id="GBRH01259067">
    <property type="protein sequence ID" value="JAD38828.1"/>
    <property type="molecule type" value="Transcribed_RNA"/>
</dbReference>